<keyword evidence="4" id="KW-0812">Transmembrane</keyword>
<feature type="transmembrane region" description="Helical" evidence="4">
    <location>
        <begin position="100"/>
        <end position="115"/>
    </location>
</feature>
<dbReference type="PANTHER" id="PTHR45138">
    <property type="entry name" value="REGULATORY COMPONENTS OF SENSORY TRANSDUCTION SYSTEM"/>
    <property type="match status" value="1"/>
</dbReference>
<proteinExistence type="predicted"/>
<comment type="catalytic activity">
    <reaction evidence="2">
        <text>2 GTP = 3',3'-c-di-GMP + 2 diphosphate</text>
        <dbReference type="Rhea" id="RHEA:24898"/>
        <dbReference type="ChEBI" id="CHEBI:33019"/>
        <dbReference type="ChEBI" id="CHEBI:37565"/>
        <dbReference type="ChEBI" id="CHEBI:58805"/>
        <dbReference type="EC" id="2.7.7.65"/>
    </reaction>
</comment>
<dbReference type="AlphaFoldDB" id="A0A4U8YQP4"/>
<dbReference type="PROSITE" id="PS50887">
    <property type="entry name" value="GGDEF"/>
    <property type="match status" value="1"/>
</dbReference>
<keyword evidence="4" id="KW-1133">Transmembrane helix</keyword>
<dbReference type="PANTHER" id="PTHR45138:SF9">
    <property type="entry name" value="DIGUANYLATE CYCLASE DGCM-RELATED"/>
    <property type="match status" value="1"/>
</dbReference>
<accession>A0A4U8YQP4</accession>
<reference evidence="6 7" key="1">
    <citation type="submission" date="2019-03" db="EMBL/GenBank/DDBJ databases">
        <authorList>
            <person name="Nijsse B."/>
        </authorList>
    </citation>
    <scope>NUCLEOTIDE SEQUENCE [LARGE SCALE GENOMIC DNA]</scope>
    <source>
        <strain evidence="6">Desulfoluna butyratoxydans MSL71</strain>
    </source>
</reference>
<dbReference type="InterPro" id="IPR043128">
    <property type="entry name" value="Rev_trsase/Diguanyl_cyclase"/>
</dbReference>
<evidence type="ECO:0000313" key="7">
    <source>
        <dbReference type="Proteomes" id="UP000507962"/>
    </source>
</evidence>
<dbReference type="InterPro" id="IPR000160">
    <property type="entry name" value="GGDEF_dom"/>
</dbReference>
<feature type="transmembrane region" description="Helical" evidence="4">
    <location>
        <begin position="44"/>
        <end position="64"/>
    </location>
</feature>
<keyword evidence="4" id="KW-0472">Membrane</keyword>
<dbReference type="EMBL" id="CAADHO010000002">
    <property type="protein sequence ID" value="VFQ43553.1"/>
    <property type="molecule type" value="Genomic_DNA"/>
</dbReference>
<feature type="transmembrane region" description="Helical" evidence="4">
    <location>
        <begin position="154"/>
        <end position="175"/>
    </location>
</feature>
<dbReference type="CDD" id="cd01949">
    <property type="entry name" value="GGDEF"/>
    <property type="match status" value="1"/>
</dbReference>
<evidence type="ECO:0000256" key="3">
    <source>
        <dbReference type="SAM" id="MobiDB-lite"/>
    </source>
</evidence>
<dbReference type="FunFam" id="3.30.70.270:FF:000001">
    <property type="entry name" value="Diguanylate cyclase domain protein"/>
    <property type="match status" value="1"/>
</dbReference>
<dbReference type="EC" id="2.7.7.65" evidence="1"/>
<dbReference type="InterPro" id="IPR050469">
    <property type="entry name" value="Diguanylate_Cyclase"/>
</dbReference>
<evidence type="ECO:0000256" key="4">
    <source>
        <dbReference type="SAM" id="Phobius"/>
    </source>
</evidence>
<feature type="domain" description="GGDEF" evidence="5">
    <location>
        <begin position="222"/>
        <end position="354"/>
    </location>
</feature>
<protein>
    <recommendedName>
        <fullName evidence="1">diguanylate cyclase</fullName>
        <ecNumber evidence="1">2.7.7.65</ecNumber>
    </recommendedName>
</protein>
<feature type="transmembrane region" description="Helical" evidence="4">
    <location>
        <begin position="122"/>
        <end position="142"/>
    </location>
</feature>
<feature type="transmembrane region" description="Helical" evidence="4">
    <location>
        <begin position="12"/>
        <end position="32"/>
    </location>
</feature>
<dbReference type="NCBIfam" id="TIGR00254">
    <property type="entry name" value="GGDEF"/>
    <property type="match status" value="1"/>
</dbReference>
<dbReference type="Gene3D" id="3.30.70.270">
    <property type="match status" value="1"/>
</dbReference>
<evidence type="ECO:0000313" key="6">
    <source>
        <dbReference type="EMBL" id="VFQ43553.1"/>
    </source>
</evidence>
<organism evidence="6 7">
    <name type="scientific">Desulfoluna butyratoxydans</name>
    <dbReference type="NCBI Taxonomy" id="231438"/>
    <lineage>
        <taxon>Bacteria</taxon>
        <taxon>Pseudomonadati</taxon>
        <taxon>Thermodesulfobacteriota</taxon>
        <taxon>Desulfobacteria</taxon>
        <taxon>Desulfobacterales</taxon>
        <taxon>Desulfolunaceae</taxon>
        <taxon>Desulfoluna</taxon>
    </lineage>
</organism>
<name>A0A4U8YQP4_9BACT</name>
<gene>
    <name evidence="6" type="ORF">MSL71_11880</name>
</gene>
<dbReference type="Proteomes" id="UP000507962">
    <property type="component" value="Unassembled WGS sequence"/>
</dbReference>
<evidence type="ECO:0000259" key="5">
    <source>
        <dbReference type="PROSITE" id="PS50887"/>
    </source>
</evidence>
<evidence type="ECO:0000256" key="1">
    <source>
        <dbReference type="ARBA" id="ARBA00012528"/>
    </source>
</evidence>
<evidence type="ECO:0000256" key="2">
    <source>
        <dbReference type="ARBA" id="ARBA00034247"/>
    </source>
</evidence>
<sequence length="370" mass="41635">MSETTFNQGLRLKRFAMAATTYLLWLGLFAYVRYMGLSQIPWAVLWRCTCLVALCNIALLLVFLSGLNRCFKDPSLTLFQMGMGTFWVMVGVYYSGEARGGLLLLYLVVFVYGLFRLKVRQFLFLSAFAIASYGAVLFLLQRQDPDGFNTRLEVMNLLILMVVLPWFSLVGGYITSLREKVARAMATIEKLAIHDDLTQVFNRRQMFEILEREKALGDRGVHPFSICIFDLDHFKRVNDTFGHEAGDIVLRTVAQAIQKNLRDIDHIARYGGEEFILILTNSGVSEAMQCAERVRVLTEGLAFDGLPADFRVTISVGVTKYTPSEDIKASIGRADDALYRAKSKGRNRVEYEPAKRRGGQGGAGAREKKG</sequence>
<feature type="region of interest" description="Disordered" evidence="3">
    <location>
        <begin position="348"/>
        <end position="370"/>
    </location>
</feature>
<dbReference type="SUPFAM" id="SSF55073">
    <property type="entry name" value="Nucleotide cyclase"/>
    <property type="match status" value="1"/>
</dbReference>
<dbReference type="Pfam" id="PF00990">
    <property type="entry name" value="GGDEF"/>
    <property type="match status" value="1"/>
</dbReference>
<dbReference type="InterPro" id="IPR029787">
    <property type="entry name" value="Nucleotide_cyclase"/>
</dbReference>
<keyword evidence="7" id="KW-1185">Reference proteome</keyword>
<dbReference type="GO" id="GO:0052621">
    <property type="term" value="F:diguanylate cyclase activity"/>
    <property type="evidence" value="ECO:0007669"/>
    <property type="project" value="UniProtKB-EC"/>
</dbReference>
<dbReference type="RefSeq" id="WP_180137783.1">
    <property type="nucleotide sequence ID" value="NZ_CAADHO010000002.1"/>
</dbReference>
<dbReference type="SMART" id="SM00267">
    <property type="entry name" value="GGDEF"/>
    <property type="match status" value="1"/>
</dbReference>